<organism evidence="5 6">
    <name type="scientific">Nematocida parisii (strain ERTm3)</name>
    <name type="common">Nematode killer fungus</name>
    <dbReference type="NCBI Taxonomy" id="935791"/>
    <lineage>
        <taxon>Eukaryota</taxon>
        <taxon>Fungi</taxon>
        <taxon>Fungi incertae sedis</taxon>
        <taxon>Microsporidia</taxon>
        <taxon>Nematocida</taxon>
    </lineage>
</organism>
<name>I3EEN7_NEMP3</name>
<dbReference type="PANTHER" id="PTHR15137:SF9">
    <property type="entry name" value="TRANSCRIPTION INITIATION FACTOR TFIID SUBUNIT 2"/>
    <property type="match status" value="1"/>
</dbReference>
<dbReference type="InterPro" id="IPR001487">
    <property type="entry name" value="Bromodomain"/>
</dbReference>
<dbReference type="SUPFAM" id="SSF47370">
    <property type="entry name" value="Bromodomain"/>
    <property type="match status" value="2"/>
</dbReference>
<dbReference type="VEuPathDB" id="MicrosporidiaDB:NEQG_02231"/>
<dbReference type="SUPFAM" id="SSF55486">
    <property type="entry name" value="Metalloproteases ('zincins'), catalytic domain"/>
    <property type="match status" value="1"/>
</dbReference>
<evidence type="ECO:0000256" key="1">
    <source>
        <dbReference type="ARBA" id="ARBA00023117"/>
    </source>
</evidence>
<sequence>MNVTHQKNILHLSTGERRCTGTSIFHVNLQKEERLEILQIQLKILKVEIFSENMWKIVEMGDGVKVPSTTEKIRVLFETEKNNPSITFYSTPNRKCVEFAGEPINGHAQGMFPILSNNEFSMEMVYIVSFERGFQVVSSGTLSGIYDGGTTKTFHYKIDSGRPRDILFAGGMYEEMQSGRVTIYIPEALSDRFAAGGKESLEVLKSSISAAQQALDYKLPFYKLYVVFSMCSVAGSIGRNCAIFNISQIIVPEAIDQCFSSIKLLTKIVAEQYFGVHAYAISEQDYWMYTGLSEYVSMYLIEMFLGVNEAKYELNRNIDYIHKNDIEEPPLSSVDRARNTFKSPFFIKKSGAFIKILENNLTRAFMQKIMKEVLEARTIGTQDLIRVVKGITGKDVRMLFEAYVYRTGIPTVIAQVEQNSRAGGFSIILKQKIHSVHPEANRHITGNICVRVYETDSVLDHVLFIGSTPITHELACNQRSQRRKQKGEESASLLWIRIDPGLEWMKVSVVEQADYMFAEQLVSEKDVYGQMEALAGVQKNPSETICGILERVMGDAQMFYKVSVAAGILLAKSVNEESGYFGFQRVVQYFINSHCIQNTTIVKTNDFSQYRTYFMQKNIASSMSLCQLDSTKSLSGRIIRAKNVVSAFLLNLMRYNDNTGNQFEDSFYIADIITSLSIALCSDAYLDTGPFVMEIERLRKKDLLFPSHQNIVTCATIKAFTRLSIQGCITVSFKGILRYTLPENFYKVRMAAYESLILLHPDQLKLIIEMAESEERLVRIKILKTIKDAAMCAALPIFEKIRAHVTQIQEIGRMFAGDEEIDCLVEEIEGLLMEPTELVADVVEEAILHDMSSDDEVKTLPKLIIKLFKPLTIKIPLKDVPEEVRKEVDAPVPIVEEAVQPPPEIDVDALYENDTHRAIYCLDKPQKIAACHLLDHIKKSKASMHISQLSKKTDPQQKKRIPTFDDITIEINHKKSTADEPHALTEEANSAPREDASSVPAPESSIENISDGSVVEIKISNEEANTHLKNEVRCLFNQSDDYRMSNIYAMAAHIFREYFKSAQYDTSSYCTIKYFQAYFEREYAAFFHMTQHEFGLIDSECKDRKGRDILVEMVEKVIEADRHKIFSSPIDIDLLREYKYLEIVRRPLDLQMIKKRLEENEYFMVECVMFDIIQVFVNCLTYNLVDSDIYKEALFVRKEATKIIQDYSAEFPHKCMLKDALFAVIAEIMQAEEFAVFFEKVDKEQYPQYYSIVKEPMTLSLIKTRAQSNYYRNIMHFESDFQRISTATLLYNGPASEITKLGKALINKVQNLVQKVFPWYRSMFNKRTTIQQKTKAPAGTSKKIKSQK</sequence>
<dbReference type="InterPro" id="IPR036427">
    <property type="entry name" value="Bromodomain-like_sf"/>
</dbReference>
<feature type="domain" description="Bromo" evidence="4">
    <location>
        <begin position="1229"/>
        <end position="1299"/>
    </location>
</feature>
<dbReference type="PANTHER" id="PTHR15137">
    <property type="entry name" value="TRANSCRIPTION INITIATION FACTOR TFIID"/>
    <property type="match status" value="1"/>
</dbReference>
<dbReference type="Gene3D" id="1.20.920.10">
    <property type="entry name" value="Bromodomain-like"/>
    <property type="match status" value="2"/>
</dbReference>
<dbReference type="CDD" id="cd04369">
    <property type="entry name" value="Bromodomain"/>
    <property type="match status" value="2"/>
</dbReference>
<dbReference type="GO" id="GO:0000976">
    <property type="term" value="F:transcription cis-regulatory region binding"/>
    <property type="evidence" value="ECO:0007669"/>
    <property type="project" value="TreeGrafter"/>
</dbReference>
<feature type="region of interest" description="Disordered" evidence="3">
    <location>
        <begin position="975"/>
        <end position="1005"/>
    </location>
</feature>
<dbReference type="Pfam" id="PF25316">
    <property type="entry name" value="TAF2_3rd"/>
    <property type="match status" value="1"/>
</dbReference>
<dbReference type="EMBL" id="GL870881">
    <property type="protein sequence ID" value="EIJ87684.1"/>
    <property type="molecule type" value="Genomic_DNA"/>
</dbReference>
<dbReference type="Gene3D" id="1.10.390.10">
    <property type="entry name" value="Neutral Protease Domain 2"/>
    <property type="match status" value="1"/>
</dbReference>
<dbReference type="InterPro" id="IPR057345">
    <property type="entry name" value="Ig-like_TAF2"/>
</dbReference>
<dbReference type="OMA" id="SIGRNCA"/>
<keyword evidence="6" id="KW-1185">Reference proteome</keyword>
<dbReference type="GO" id="GO:0016251">
    <property type="term" value="F:RNA polymerase II general transcription initiation factor activity"/>
    <property type="evidence" value="ECO:0007669"/>
    <property type="project" value="TreeGrafter"/>
</dbReference>
<dbReference type="InterPro" id="IPR027268">
    <property type="entry name" value="Peptidase_M4/M1_CTD_sf"/>
</dbReference>
<protein>
    <recommendedName>
        <fullName evidence="4">Bromo domain-containing protein</fullName>
    </recommendedName>
</protein>
<dbReference type="SMART" id="SM00297">
    <property type="entry name" value="BROMO"/>
    <property type="match status" value="2"/>
</dbReference>
<dbReference type="GO" id="GO:0005669">
    <property type="term" value="C:transcription factor TFIID complex"/>
    <property type="evidence" value="ECO:0007669"/>
    <property type="project" value="InterPro"/>
</dbReference>
<evidence type="ECO:0000313" key="6">
    <source>
        <dbReference type="Proteomes" id="UP000002872"/>
    </source>
</evidence>
<dbReference type="InParanoid" id="I3EEN7"/>
<dbReference type="PRINTS" id="PR00503">
    <property type="entry name" value="BROMODOMAIN"/>
</dbReference>
<dbReference type="GO" id="GO:0006367">
    <property type="term" value="P:transcription initiation at RNA polymerase II promoter"/>
    <property type="evidence" value="ECO:0007669"/>
    <property type="project" value="TreeGrafter"/>
</dbReference>
<dbReference type="GO" id="GO:0006325">
    <property type="term" value="P:chromatin organization"/>
    <property type="evidence" value="ECO:0007669"/>
    <property type="project" value="UniProtKB-ARBA"/>
</dbReference>
<dbReference type="InterPro" id="IPR037813">
    <property type="entry name" value="TAF2"/>
</dbReference>
<dbReference type="GO" id="GO:0003682">
    <property type="term" value="F:chromatin binding"/>
    <property type="evidence" value="ECO:0007669"/>
    <property type="project" value="TreeGrafter"/>
</dbReference>
<evidence type="ECO:0000256" key="2">
    <source>
        <dbReference type="PROSITE-ProRule" id="PRU00035"/>
    </source>
</evidence>
<gene>
    <name evidence="5" type="ORF">NEQG_02231</name>
</gene>
<reference evidence="5" key="1">
    <citation type="submission" date="2011-01" db="EMBL/GenBank/DDBJ databases">
        <title>The Genome Sequence of Nematocida parisii strain ERTm3.</title>
        <authorList>
            <consortium name="The Broad Institute Genome Sequencing Platform"/>
            <consortium name="The Broad Institute Genome Sequencing Center for Infectious Disease"/>
            <person name="Cuomo C."/>
            <person name="Troemel E."/>
            <person name="Young S.K."/>
            <person name="Zeng Q."/>
            <person name="Gargeya S."/>
            <person name="Fitzgerald M."/>
            <person name="Haas B."/>
            <person name="Abouelleil A."/>
            <person name="Alvarado L."/>
            <person name="Arachchi H.M."/>
            <person name="Berlin A."/>
            <person name="Chapman S.B."/>
            <person name="Gearin G."/>
            <person name="Goldberg J."/>
            <person name="Griggs A."/>
            <person name="Gujja S."/>
            <person name="Hansen M."/>
            <person name="Heiman D."/>
            <person name="Howarth C."/>
            <person name="Larimer J."/>
            <person name="Lui A."/>
            <person name="MacDonald P.J.P."/>
            <person name="McCowen C."/>
            <person name="Montmayeur A."/>
            <person name="Murphy C."/>
            <person name="Neiman D."/>
            <person name="Pearson M."/>
            <person name="Priest M."/>
            <person name="Roberts A."/>
            <person name="Saif S."/>
            <person name="Shea T."/>
            <person name="Sisk P."/>
            <person name="Stolte C."/>
            <person name="Sykes S."/>
            <person name="Wortman J."/>
            <person name="Nusbaum C."/>
            <person name="Birren B."/>
        </authorList>
    </citation>
    <scope>NUCLEOTIDE SEQUENCE</scope>
    <source>
        <strain evidence="5">ERTm3</strain>
    </source>
</reference>
<dbReference type="Proteomes" id="UP000002872">
    <property type="component" value="Unassembled WGS sequence"/>
</dbReference>
<dbReference type="HOGENOM" id="CLU_005180_0_0_1"/>
<dbReference type="OrthoDB" id="308861at2759"/>
<evidence type="ECO:0000313" key="5">
    <source>
        <dbReference type="EMBL" id="EIJ87684.1"/>
    </source>
</evidence>
<dbReference type="STRING" id="935791.I3EEN7"/>
<evidence type="ECO:0000256" key="3">
    <source>
        <dbReference type="SAM" id="MobiDB-lite"/>
    </source>
</evidence>
<dbReference type="InterPro" id="IPR057991">
    <property type="entry name" value="TPR_TAF2_C"/>
</dbReference>
<keyword evidence="1 2" id="KW-0103">Bromodomain</keyword>
<dbReference type="Pfam" id="PF00439">
    <property type="entry name" value="Bromodomain"/>
    <property type="match status" value="2"/>
</dbReference>
<accession>I3EEN7</accession>
<proteinExistence type="predicted"/>
<dbReference type="PROSITE" id="PS50014">
    <property type="entry name" value="BROMODOMAIN_2"/>
    <property type="match status" value="2"/>
</dbReference>
<feature type="domain" description="Bromo" evidence="4">
    <location>
        <begin position="1118"/>
        <end position="1190"/>
    </location>
</feature>
<evidence type="ECO:0000259" key="4">
    <source>
        <dbReference type="PROSITE" id="PS50014"/>
    </source>
</evidence>
<dbReference type="Pfam" id="PF25577">
    <property type="entry name" value="TPR_TAF2_C"/>
    <property type="match status" value="1"/>
</dbReference>
<feature type="compositionally biased region" description="Basic and acidic residues" evidence="3">
    <location>
        <begin position="975"/>
        <end position="985"/>
    </location>
</feature>